<dbReference type="Gene3D" id="3.10.20.30">
    <property type="match status" value="1"/>
</dbReference>
<dbReference type="Pfam" id="PF02597">
    <property type="entry name" value="ThiS"/>
    <property type="match status" value="1"/>
</dbReference>
<dbReference type="EMBL" id="BLVP01000001">
    <property type="protein sequence ID" value="GFM35794.1"/>
    <property type="molecule type" value="Genomic_DNA"/>
</dbReference>
<dbReference type="InterPro" id="IPR012675">
    <property type="entry name" value="Beta-grasp_dom_sf"/>
</dbReference>
<evidence type="ECO:0000313" key="2">
    <source>
        <dbReference type="Proteomes" id="UP000503820"/>
    </source>
</evidence>
<evidence type="ECO:0000313" key="1">
    <source>
        <dbReference type="EMBL" id="GFM35794.1"/>
    </source>
</evidence>
<name>A0A7J0BRZ4_9BACT</name>
<dbReference type="InterPro" id="IPR003749">
    <property type="entry name" value="ThiS/MoaD-like"/>
</dbReference>
<dbReference type="SUPFAM" id="SSF54285">
    <property type="entry name" value="MoaD/ThiS"/>
    <property type="match status" value="1"/>
</dbReference>
<sequence>MRIEIKCFATLAHYAPAEGVLDVEEGTRVEEVIALLQIPADEVKIRFINGVHVQPEAVLSSGDRLGLFPAVGGG</sequence>
<reference evidence="1 2" key="1">
    <citation type="submission" date="2020-05" db="EMBL/GenBank/DDBJ databases">
        <title>Draft genome sequence of Desulfovibrio psychrotolerans JS1T.</title>
        <authorList>
            <person name="Ueno A."/>
            <person name="Tamazawa S."/>
            <person name="Tamamura S."/>
            <person name="Murakami T."/>
            <person name="Kiyama T."/>
            <person name="Inomata H."/>
            <person name="Amano Y."/>
            <person name="Miyakawa K."/>
            <person name="Tamaki H."/>
            <person name="Naganuma T."/>
            <person name="Kaneko K."/>
        </authorList>
    </citation>
    <scope>NUCLEOTIDE SEQUENCE [LARGE SCALE GENOMIC DNA]</scope>
    <source>
        <strain evidence="1 2">JS1</strain>
    </source>
</reference>
<dbReference type="RefSeq" id="WP_174408466.1">
    <property type="nucleotide sequence ID" value="NZ_BLVP01000001.1"/>
</dbReference>
<dbReference type="AlphaFoldDB" id="A0A7J0BRZ4"/>
<dbReference type="CDD" id="cd17040">
    <property type="entry name" value="Ubl_MoaD_like"/>
    <property type="match status" value="1"/>
</dbReference>
<organism evidence="1 2">
    <name type="scientific">Desulfovibrio psychrotolerans</name>
    <dbReference type="NCBI Taxonomy" id="415242"/>
    <lineage>
        <taxon>Bacteria</taxon>
        <taxon>Pseudomonadati</taxon>
        <taxon>Thermodesulfobacteriota</taxon>
        <taxon>Desulfovibrionia</taxon>
        <taxon>Desulfovibrionales</taxon>
        <taxon>Desulfovibrionaceae</taxon>
        <taxon>Desulfovibrio</taxon>
    </lineage>
</organism>
<evidence type="ECO:0008006" key="3">
    <source>
        <dbReference type="Google" id="ProtNLM"/>
    </source>
</evidence>
<accession>A0A7J0BRZ4</accession>
<dbReference type="InterPro" id="IPR016155">
    <property type="entry name" value="Mopterin_synth/thiamin_S_b"/>
</dbReference>
<comment type="caution">
    <text evidence="1">The sequence shown here is derived from an EMBL/GenBank/DDBJ whole genome shotgun (WGS) entry which is preliminary data.</text>
</comment>
<keyword evidence="2" id="KW-1185">Reference proteome</keyword>
<gene>
    <name evidence="1" type="ORF">DSM19430T_04780</name>
</gene>
<proteinExistence type="predicted"/>
<dbReference type="Proteomes" id="UP000503820">
    <property type="component" value="Unassembled WGS sequence"/>
</dbReference>
<protein>
    <recommendedName>
        <fullName evidence="3">Molybdopterin synthase sulfur carrier subunit</fullName>
    </recommendedName>
</protein>